<protein>
    <submittedName>
        <fullName evidence="2">ABC transporter permease</fullName>
    </submittedName>
</protein>
<dbReference type="InterPro" id="IPR010288">
    <property type="entry name" value="EcsB_ABC"/>
</dbReference>
<keyword evidence="1" id="KW-0472">Membrane</keyword>
<feature type="transmembrane region" description="Helical" evidence="1">
    <location>
        <begin position="6"/>
        <end position="25"/>
    </location>
</feature>
<sequence>LYVKGPGLLVWQLLLLAVLVMKLLNARAAWRERQLAWIGSRRGMRVLRWIVTAVGVAVLLKAEPWLGAVYMIAAVGVMALIYRGLRSYPMPWLTLIADENATRRRFNTFFSAFADVPAENAQVSARRYMSWLPARLTFSKKNAF</sequence>
<feature type="transmembrane region" description="Helical" evidence="1">
    <location>
        <begin position="46"/>
        <end position="62"/>
    </location>
</feature>
<accession>A0ABS7CLS0</accession>
<comment type="caution">
    <text evidence="2">The sequence shown here is derived from an EMBL/GenBank/DDBJ whole genome shotgun (WGS) entry which is preliminary data.</text>
</comment>
<evidence type="ECO:0000313" key="2">
    <source>
        <dbReference type="EMBL" id="MBW7461878.1"/>
    </source>
</evidence>
<gene>
    <name evidence="2" type="ORF">K0U00_48290</name>
</gene>
<dbReference type="Proteomes" id="UP001519887">
    <property type="component" value="Unassembled WGS sequence"/>
</dbReference>
<name>A0ABS7CLS0_9BACL</name>
<organism evidence="2 3">
    <name type="scientific">Paenibacillus sepulcri</name>
    <dbReference type="NCBI Taxonomy" id="359917"/>
    <lineage>
        <taxon>Bacteria</taxon>
        <taxon>Bacillati</taxon>
        <taxon>Bacillota</taxon>
        <taxon>Bacilli</taxon>
        <taxon>Bacillales</taxon>
        <taxon>Paenibacillaceae</taxon>
        <taxon>Paenibacillus</taxon>
    </lineage>
</organism>
<keyword evidence="1" id="KW-1133">Transmembrane helix</keyword>
<keyword evidence="1" id="KW-0812">Transmembrane</keyword>
<feature type="non-terminal residue" evidence="2">
    <location>
        <position position="144"/>
    </location>
</feature>
<proteinExistence type="predicted"/>
<feature type="transmembrane region" description="Helical" evidence="1">
    <location>
        <begin position="68"/>
        <end position="85"/>
    </location>
</feature>
<keyword evidence="3" id="KW-1185">Reference proteome</keyword>
<feature type="non-terminal residue" evidence="2">
    <location>
        <position position="1"/>
    </location>
</feature>
<dbReference type="EMBL" id="JAHZIK010003364">
    <property type="protein sequence ID" value="MBW7461878.1"/>
    <property type="molecule type" value="Genomic_DNA"/>
</dbReference>
<evidence type="ECO:0000256" key="1">
    <source>
        <dbReference type="SAM" id="Phobius"/>
    </source>
</evidence>
<evidence type="ECO:0000313" key="3">
    <source>
        <dbReference type="Proteomes" id="UP001519887"/>
    </source>
</evidence>
<dbReference type="Pfam" id="PF05975">
    <property type="entry name" value="EcsB"/>
    <property type="match status" value="1"/>
</dbReference>
<reference evidence="2 3" key="1">
    <citation type="submission" date="2021-07" db="EMBL/GenBank/DDBJ databases">
        <title>Paenibacillus radiodurans sp. nov., isolated from the southeastern edge of Tengger Desert.</title>
        <authorList>
            <person name="Zhang G."/>
        </authorList>
    </citation>
    <scope>NUCLEOTIDE SEQUENCE [LARGE SCALE GENOMIC DNA]</scope>
    <source>
        <strain evidence="2 3">CCM 7311</strain>
    </source>
</reference>